<accession>A0A4Y9FZX0</accession>
<dbReference type="Gene3D" id="3.90.550.10">
    <property type="entry name" value="Spore Coat Polysaccharide Biosynthesis Protein SpsA, Chain A"/>
    <property type="match status" value="1"/>
</dbReference>
<protein>
    <submittedName>
        <fullName evidence="4">Glycosyltransferase family 2 protein</fullName>
    </submittedName>
</protein>
<dbReference type="InterPro" id="IPR001173">
    <property type="entry name" value="Glyco_trans_2-like"/>
</dbReference>
<evidence type="ECO:0000313" key="4">
    <source>
        <dbReference type="EMBL" id="TFU33827.1"/>
    </source>
</evidence>
<dbReference type="GO" id="GO:0016740">
    <property type="term" value="F:transferase activity"/>
    <property type="evidence" value="ECO:0007669"/>
    <property type="project" value="UniProtKB-KW"/>
</dbReference>
<dbReference type="InterPro" id="IPR029044">
    <property type="entry name" value="Nucleotide-diphossugar_trans"/>
</dbReference>
<proteinExistence type="predicted"/>
<organism evidence="4 5">
    <name type="scientific">Microbacterium paludicola</name>
    <dbReference type="NCBI Taxonomy" id="300019"/>
    <lineage>
        <taxon>Bacteria</taxon>
        <taxon>Bacillati</taxon>
        <taxon>Actinomycetota</taxon>
        <taxon>Actinomycetes</taxon>
        <taxon>Micrococcales</taxon>
        <taxon>Microbacteriaceae</taxon>
        <taxon>Microbacterium</taxon>
    </lineage>
</organism>
<feature type="transmembrane region" description="Helical" evidence="2">
    <location>
        <begin position="296"/>
        <end position="316"/>
    </location>
</feature>
<dbReference type="AlphaFoldDB" id="A0A4Y9FZX0"/>
<feature type="domain" description="Glycosyltransferase 2-like" evidence="3">
    <location>
        <begin position="31"/>
        <end position="195"/>
    </location>
</feature>
<gene>
    <name evidence="4" type="ORF">E4U02_03980</name>
</gene>
<keyword evidence="5" id="KW-1185">Reference proteome</keyword>
<dbReference type="EMBL" id="SPQB01000005">
    <property type="protein sequence ID" value="TFU33827.1"/>
    <property type="molecule type" value="Genomic_DNA"/>
</dbReference>
<name>A0A4Y9FZX0_9MICO</name>
<reference evidence="4 5" key="1">
    <citation type="submission" date="2019-03" db="EMBL/GenBank/DDBJ databases">
        <title>Diversity of the mouse oral microbiome.</title>
        <authorList>
            <person name="Joseph S."/>
            <person name="Aduse-Opoku J."/>
            <person name="Curtis M."/>
            <person name="Wade W."/>
            <person name="Hashim A."/>
        </authorList>
    </citation>
    <scope>NUCLEOTIDE SEQUENCE [LARGE SCALE GENOMIC DNA]</scope>
    <source>
        <strain evidence="4 5">P1012</strain>
    </source>
</reference>
<keyword evidence="2" id="KW-0812">Transmembrane</keyword>
<comment type="caution">
    <text evidence="4">The sequence shown here is derived from an EMBL/GenBank/DDBJ whole genome shotgun (WGS) entry which is preliminary data.</text>
</comment>
<dbReference type="PANTHER" id="PTHR43685:SF2">
    <property type="entry name" value="GLYCOSYLTRANSFERASE 2-LIKE DOMAIN-CONTAINING PROTEIN"/>
    <property type="match status" value="1"/>
</dbReference>
<feature type="transmembrane region" description="Helical" evidence="2">
    <location>
        <begin position="268"/>
        <end position="290"/>
    </location>
</feature>
<evidence type="ECO:0000313" key="5">
    <source>
        <dbReference type="Proteomes" id="UP000298358"/>
    </source>
</evidence>
<evidence type="ECO:0000256" key="2">
    <source>
        <dbReference type="SAM" id="Phobius"/>
    </source>
</evidence>
<dbReference type="Pfam" id="PF00535">
    <property type="entry name" value="Glycos_transf_2"/>
    <property type="match status" value="1"/>
</dbReference>
<evidence type="ECO:0000256" key="1">
    <source>
        <dbReference type="SAM" id="MobiDB-lite"/>
    </source>
</evidence>
<sequence length="370" mass="40188">MRNDPAERPSPSPRERSRRQAPPVPAGSGVSFVMPVLNEHDYLRRAVETVLEQQVYGPVEIVLALGPSSDGTTELAQQLATEDDRILLVDNPAADIPVGLNAAIRASSHPTIVRVDAHSELAPGYTERALRTLERTRAGNVGGVMRADGRSPFQRAVARAYNSRIGLGGGAYHGGAQEGEAESAYLGVMRRAVLDEVGLFDESIRRGEDWELNLRIRSAGYRVWFDPALSVTYWPRESWHRLARQFLATGTWRGELVRRYGLRNSLRFFAPPALVLSVILSLVVGILQLTGAIGPVWSILHVPVLAYVLLVLAVAIGPGGGSGLRDKLWTLAVLPTMHLAWGTGFLGGLLRGAHDTVDTSRLAGRNTPLP</sequence>
<dbReference type="SUPFAM" id="SSF53448">
    <property type="entry name" value="Nucleotide-diphospho-sugar transferases"/>
    <property type="match status" value="1"/>
</dbReference>
<dbReference type="CDD" id="cd02525">
    <property type="entry name" value="Succinoglycan_BP_ExoA"/>
    <property type="match status" value="1"/>
</dbReference>
<feature type="region of interest" description="Disordered" evidence="1">
    <location>
        <begin position="1"/>
        <end position="28"/>
    </location>
</feature>
<evidence type="ECO:0000259" key="3">
    <source>
        <dbReference type="Pfam" id="PF00535"/>
    </source>
</evidence>
<feature type="transmembrane region" description="Helical" evidence="2">
    <location>
        <begin position="328"/>
        <end position="350"/>
    </location>
</feature>
<dbReference type="Proteomes" id="UP000298358">
    <property type="component" value="Unassembled WGS sequence"/>
</dbReference>
<keyword evidence="4" id="KW-0808">Transferase</keyword>
<keyword evidence="2" id="KW-1133">Transmembrane helix</keyword>
<dbReference type="InterPro" id="IPR050834">
    <property type="entry name" value="Glycosyltransf_2"/>
</dbReference>
<dbReference type="PANTHER" id="PTHR43685">
    <property type="entry name" value="GLYCOSYLTRANSFERASE"/>
    <property type="match status" value="1"/>
</dbReference>
<keyword evidence="2" id="KW-0472">Membrane</keyword>
<dbReference type="OrthoDB" id="1757142at2"/>